<sequence>MPRIKTYLKNGQIIETVSHLETKKQFGQLTEANWKDIKSGERVIHLELDQIAAITEVIETEPTK</sequence>
<accession>A0A2N7RZJ0</accession>
<gene>
    <name evidence="1" type="ORF">CIK84_11360</name>
</gene>
<dbReference type="Proteomes" id="UP000235739">
    <property type="component" value="Unassembled WGS sequence"/>
</dbReference>
<name>A0A2N7RZJ0_9MICC</name>
<protein>
    <submittedName>
        <fullName evidence="1">Uncharacterized protein</fullName>
    </submittedName>
</protein>
<reference evidence="1 2" key="1">
    <citation type="journal article" date="2017" name="Elife">
        <title>Extensive horizontal gene transfer in cheese-associated bacteria.</title>
        <authorList>
            <person name="Bonham K.S."/>
            <person name="Wolfe B.E."/>
            <person name="Dutton R.J."/>
        </authorList>
    </citation>
    <scope>NUCLEOTIDE SEQUENCE [LARGE SCALE GENOMIC DNA]</scope>
    <source>
        <strain evidence="1 2">JB182</strain>
    </source>
</reference>
<dbReference type="RefSeq" id="WP_102598528.1">
    <property type="nucleotide sequence ID" value="NZ_PNQX01000002.1"/>
</dbReference>
<comment type="caution">
    <text evidence="1">The sequence shown here is derived from an EMBL/GenBank/DDBJ whole genome shotgun (WGS) entry which is preliminary data.</text>
</comment>
<evidence type="ECO:0000313" key="2">
    <source>
        <dbReference type="Proteomes" id="UP000235739"/>
    </source>
</evidence>
<organism evidence="1 2">
    <name type="scientific">Glutamicibacter arilaitensis</name>
    <dbReference type="NCBI Taxonomy" id="256701"/>
    <lineage>
        <taxon>Bacteria</taxon>
        <taxon>Bacillati</taxon>
        <taxon>Actinomycetota</taxon>
        <taxon>Actinomycetes</taxon>
        <taxon>Micrococcales</taxon>
        <taxon>Micrococcaceae</taxon>
        <taxon>Glutamicibacter</taxon>
    </lineage>
</organism>
<dbReference type="AlphaFoldDB" id="A0A2N7RZJ0"/>
<evidence type="ECO:0000313" key="1">
    <source>
        <dbReference type="EMBL" id="PMQ19301.1"/>
    </source>
</evidence>
<proteinExistence type="predicted"/>
<dbReference type="EMBL" id="PNQX01000002">
    <property type="protein sequence ID" value="PMQ19301.1"/>
    <property type="molecule type" value="Genomic_DNA"/>
</dbReference>